<keyword evidence="3" id="KW-1185">Reference proteome</keyword>
<feature type="region of interest" description="Disordered" evidence="1">
    <location>
        <begin position="1"/>
        <end position="33"/>
    </location>
</feature>
<dbReference type="Proteomes" id="UP001174934">
    <property type="component" value="Unassembled WGS sequence"/>
</dbReference>
<dbReference type="SUPFAM" id="SSF50494">
    <property type="entry name" value="Trypsin-like serine proteases"/>
    <property type="match status" value="1"/>
</dbReference>
<gene>
    <name evidence="2" type="ORF">B0T17DRAFT_587608</name>
</gene>
<protein>
    <submittedName>
        <fullName evidence="2">Uncharacterized protein</fullName>
    </submittedName>
</protein>
<dbReference type="InterPro" id="IPR009003">
    <property type="entry name" value="Peptidase_S1_PA"/>
</dbReference>
<name>A0AA40CFC3_9PEZI</name>
<evidence type="ECO:0000256" key="1">
    <source>
        <dbReference type="SAM" id="MobiDB-lite"/>
    </source>
</evidence>
<accession>A0AA40CFC3</accession>
<sequence length="249" mass="27161">MEFSPRRTRQHKRRLLANSQTSKSLSRDDPNHNTEAIINSETLHEASINESQLVSIPQNPGPKLTKLSRTDHTLLLLKQDLLRKYAISIPKDFQKHSNADAATLVFAQKEAGTAVCIQPDGLVLTCSHCVAETAADLDLDAVHWLLFASGRIVSATCVAGTKFPSVSVAEQAPSVNSRLVCIGHPGSEDLEAGEPGVKTNYDVLHLSTGVYRGIAEGQDVQNNADIDDETGMRRGVPLEAIREFLKRNC</sequence>
<organism evidence="2 3">
    <name type="scientific">Bombardia bombarda</name>
    <dbReference type="NCBI Taxonomy" id="252184"/>
    <lineage>
        <taxon>Eukaryota</taxon>
        <taxon>Fungi</taxon>
        <taxon>Dikarya</taxon>
        <taxon>Ascomycota</taxon>
        <taxon>Pezizomycotina</taxon>
        <taxon>Sordariomycetes</taxon>
        <taxon>Sordariomycetidae</taxon>
        <taxon>Sordariales</taxon>
        <taxon>Lasiosphaeriaceae</taxon>
        <taxon>Bombardia</taxon>
    </lineage>
</organism>
<dbReference type="EMBL" id="JAULSR010000001">
    <property type="protein sequence ID" value="KAK0636442.1"/>
    <property type="molecule type" value="Genomic_DNA"/>
</dbReference>
<feature type="compositionally biased region" description="Basic residues" evidence="1">
    <location>
        <begin position="1"/>
        <end position="15"/>
    </location>
</feature>
<dbReference type="Pfam" id="PF13365">
    <property type="entry name" value="Trypsin_2"/>
    <property type="match status" value="1"/>
</dbReference>
<reference evidence="2" key="1">
    <citation type="submission" date="2023-06" db="EMBL/GenBank/DDBJ databases">
        <title>Genome-scale phylogeny and comparative genomics of the fungal order Sordariales.</title>
        <authorList>
            <consortium name="Lawrence Berkeley National Laboratory"/>
            <person name="Hensen N."/>
            <person name="Bonometti L."/>
            <person name="Westerberg I."/>
            <person name="Brannstrom I.O."/>
            <person name="Guillou S."/>
            <person name="Cros-Aarteil S."/>
            <person name="Calhoun S."/>
            <person name="Haridas S."/>
            <person name="Kuo A."/>
            <person name="Mondo S."/>
            <person name="Pangilinan J."/>
            <person name="Riley R."/>
            <person name="LaButti K."/>
            <person name="Andreopoulos B."/>
            <person name="Lipzen A."/>
            <person name="Chen C."/>
            <person name="Yanf M."/>
            <person name="Daum C."/>
            <person name="Ng V."/>
            <person name="Clum A."/>
            <person name="Steindorff A."/>
            <person name="Ohm R."/>
            <person name="Martin F."/>
            <person name="Silar P."/>
            <person name="Natvig D."/>
            <person name="Lalanne C."/>
            <person name="Gautier V."/>
            <person name="Ament-velasquez S.L."/>
            <person name="Kruys A."/>
            <person name="Hutchinson M.I."/>
            <person name="Powell A.J."/>
            <person name="Barry K."/>
            <person name="Miller A.N."/>
            <person name="Grigoriev I.V."/>
            <person name="Debuchy R."/>
            <person name="Gladieux P."/>
            <person name="Thoren M.H."/>
            <person name="Johannesson H."/>
        </authorList>
    </citation>
    <scope>NUCLEOTIDE SEQUENCE</scope>
    <source>
        <strain evidence="2">SMH3391-2</strain>
    </source>
</reference>
<evidence type="ECO:0000313" key="3">
    <source>
        <dbReference type="Proteomes" id="UP001174934"/>
    </source>
</evidence>
<comment type="caution">
    <text evidence="2">The sequence shown here is derived from an EMBL/GenBank/DDBJ whole genome shotgun (WGS) entry which is preliminary data.</text>
</comment>
<dbReference type="AlphaFoldDB" id="A0AA40CFC3"/>
<proteinExistence type="predicted"/>
<evidence type="ECO:0000313" key="2">
    <source>
        <dbReference type="EMBL" id="KAK0636442.1"/>
    </source>
</evidence>